<dbReference type="PANTHER" id="PTHR30034:SF3">
    <property type="entry name" value="FLAGELLAR MOTOR SWITCH PROTEIN FLIM"/>
    <property type="match status" value="1"/>
</dbReference>
<dbReference type="Pfam" id="PF01052">
    <property type="entry name" value="FliMN_C"/>
    <property type="match status" value="1"/>
</dbReference>
<evidence type="ECO:0000256" key="10">
    <source>
        <dbReference type="ARBA" id="ARBA00023143"/>
    </source>
</evidence>
<dbReference type="PANTHER" id="PTHR30034">
    <property type="entry name" value="FLAGELLAR MOTOR SWITCH PROTEIN FLIM"/>
    <property type="match status" value="1"/>
</dbReference>
<evidence type="ECO:0000256" key="1">
    <source>
        <dbReference type="ARBA" id="ARBA00004117"/>
    </source>
</evidence>
<evidence type="ECO:0000256" key="13">
    <source>
        <dbReference type="SAM" id="MobiDB-lite"/>
    </source>
</evidence>
<keyword evidence="10" id="KW-0975">Bacterial flagellum</keyword>
<dbReference type="KEGG" id="thu:AC731_001195"/>
<evidence type="ECO:0000256" key="2">
    <source>
        <dbReference type="ARBA" id="ARBA00004417"/>
    </source>
</evidence>
<dbReference type="AlphaFoldDB" id="A0A140ID58"/>
<protein>
    <recommendedName>
        <fullName evidence="4 12">Flagellar motor switch protein FliM</fullName>
    </recommendedName>
</protein>
<dbReference type="GO" id="GO:0071978">
    <property type="term" value="P:bacterial-type flagellum-dependent swarming motility"/>
    <property type="evidence" value="ECO:0007669"/>
    <property type="project" value="TreeGrafter"/>
</dbReference>
<keyword evidence="9" id="KW-0472">Membrane</keyword>
<evidence type="ECO:0000313" key="16">
    <source>
        <dbReference type="Proteomes" id="UP000036902"/>
    </source>
</evidence>
<dbReference type="GO" id="GO:0003774">
    <property type="term" value="F:cytoskeletal motor activity"/>
    <property type="evidence" value="ECO:0007669"/>
    <property type="project" value="InterPro"/>
</dbReference>
<dbReference type="Proteomes" id="UP000036902">
    <property type="component" value="Chromosome"/>
</dbReference>
<keyword evidence="16" id="KW-1185">Reference proteome</keyword>
<keyword evidence="5" id="KW-1003">Cell membrane</keyword>
<keyword evidence="15" id="KW-0282">Flagellum</keyword>
<evidence type="ECO:0000313" key="15">
    <source>
        <dbReference type="EMBL" id="AMO35683.1"/>
    </source>
</evidence>
<dbReference type="SUPFAM" id="SSF101801">
    <property type="entry name" value="Surface presentation of antigens (SPOA)"/>
    <property type="match status" value="1"/>
</dbReference>
<dbReference type="InterPro" id="IPR036429">
    <property type="entry name" value="SpoA-like_sf"/>
</dbReference>
<feature type="compositionally biased region" description="Acidic residues" evidence="13">
    <location>
        <begin position="21"/>
        <end position="32"/>
    </location>
</feature>
<evidence type="ECO:0000256" key="9">
    <source>
        <dbReference type="ARBA" id="ARBA00023136"/>
    </source>
</evidence>
<comment type="function">
    <text evidence="11">FliM is one of three proteins (FliG, FliN, FliM) that forms the rotor-mounted switch complex (C ring), located at the base of the basal body. This complex interacts with the CheY and CheZ chemotaxis proteins, in addition to contacting components of the motor that determine the direction of flagellar rotation.</text>
</comment>
<keyword evidence="6" id="KW-0145">Chemotaxis</keyword>
<evidence type="ECO:0000259" key="14">
    <source>
        <dbReference type="Pfam" id="PF01052"/>
    </source>
</evidence>
<dbReference type="PRINTS" id="PR00955">
    <property type="entry name" value="FLGMOTORFLIM"/>
</dbReference>
<evidence type="ECO:0000256" key="11">
    <source>
        <dbReference type="ARBA" id="ARBA00025044"/>
    </source>
</evidence>
<feature type="domain" description="Flagellar motor switch protein FliN-like C-terminal" evidence="14">
    <location>
        <begin position="252"/>
        <end position="320"/>
    </location>
</feature>
<evidence type="ECO:0000256" key="3">
    <source>
        <dbReference type="ARBA" id="ARBA00011049"/>
    </source>
</evidence>
<dbReference type="InterPro" id="IPR001689">
    <property type="entry name" value="Flag_FliM"/>
</dbReference>
<dbReference type="EMBL" id="CP014646">
    <property type="protein sequence ID" value="AMO35683.1"/>
    <property type="molecule type" value="Genomic_DNA"/>
</dbReference>
<gene>
    <name evidence="15" type="primary">fliM</name>
    <name evidence="15" type="ORF">AC731_001195</name>
</gene>
<evidence type="ECO:0000256" key="4">
    <source>
        <dbReference type="ARBA" id="ARBA00021898"/>
    </source>
</evidence>
<evidence type="ECO:0000256" key="7">
    <source>
        <dbReference type="ARBA" id="ARBA00022519"/>
    </source>
</evidence>
<accession>A0A140ID58</accession>
<dbReference type="NCBIfam" id="TIGR01397">
    <property type="entry name" value="fliM_switch"/>
    <property type="match status" value="1"/>
</dbReference>
<dbReference type="InterPro" id="IPR028976">
    <property type="entry name" value="CheC-like_sf"/>
</dbReference>
<dbReference type="RefSeq" id="WP_004264534.1">
    <property type="nucleotide sequence ID" value="NZ_CP014646.1"/>
</dbReference>
<proteinExistence type="inferred from homology"/>
<dbReference type="SUPFAM" id="SSF103039">
    <property type="entry name" value="CheC-like"/>
    <property type="match status" value="1"/>
</dbReference>
<comment type="similarity">
    <text evidence="3">Belongs to the FliM family.</text>
</comment>
<comment type="subcellular location">
    <subcellularLocation>
        <location evidence="1">Bacterial flagellum basal body</location>
    </subcellularLocation>
    <subcellularLocation>
        <location evidence="2">Cell inner membrane</location>
        <topology evidence="2">Peripheral membrane protein</topology>
    </subcellularLocation>
</comment>
<dbReference type="Gene3D" id="3.40.1550.10">
    <property type="entry name" value="CheC-like"/>
    <property type="match status" value="1"/>
</dbReference>
<dbReference type="InterPro" id="IPR001543">
    <property type="entry name" value="FliN-like_C"/>
</dbReference>
<evidence type="ECO:0000256" key="12">
    <source>
        <dbReference type="NCBIfam" id="TIGR01397"/>
    </source>
</evidence>
<dbReference type="GO" id="GO:0005886">
    <property type="term" value="C:plasma membrane"/>
    <property type="evidence" value="ECO:0007669"/>
    <property type="project" value="UniProtKB-SubCell"/>
</dbReference>
<organism evidence="15 16">
    <name type="scientific">Thauera humireducens</name>
    <dbReference type="NCBI Taxonomy" id="1134435"/>
    <lineage>
        <taxon>Bacteria</taxon>
        <taxon>Pseudomonadati</taxon>
        <taxon>Pseudomonadota</taxon>
        <taxon>Betaproteobacteria</taxon>
        <taxon>Rhodocyclales</taxon>
        <taxon>Zoogloeaceae</taxon>
        <taxon>Thauera</taxon>
    </lineage>
</organism>
<name>A0A140ID58_9RHOO</name>
<feature type="region of interest" description="Disordered" evidence="13">
    <location>
        <begin position="15"/>
        <end position="35"/>
    </location>
</feature>
<dbReference type="Pfam" id="PF02154">
    <property type="entry name" value="FliM"/>
    <property type="match status" value="1"/>
</dbReference>
<evidence type="ECO:0000256" key="6">
    <source>
        <dbReference type="ARBA" id="ARBA00022500"/>
    </source>
</evidence>
<keyword evidence="15" id="KW-0966">Cell projection</keyword>
<dbReference type="Gene3D" id="2.30.330.10">
    <property type="entry name" value="SpoA-like"/>
    <property type="match status" value="1"/>
</dbReference>
<sequence>MSSDFLSQEEVDALLRGVTGESDEPEVEEESSEGVRPYNLGTQERIVRGRMPTMELINERFARYLRIGLFNYMHRNTEVSVGPIRVQKYAEFVRNLVVPTNLNLVTAKPMRGTGLVVFDPNLVFLVVDNMFGGDGRFHTRVEGRDFTPTEQRIIQGMLNVVFTEYAKAWAPVFKLEFEYVRSEMNSQFANIATPSEIVIATTFSLEMGGAQAEMHVCFPYSMLEPIRDLLYSTMQSDHITSDRRWIKLLSRQLQTAEVELRCNLGTARVTLRDIVDMRVGDVIPLNVPEVLQAEVDGVPVFECRQGTKNGQYAIRVERFLAQEEEPSPLLAGGQNG</sequence>
<dbReference type="PIRSF" id="PIRSF002888">
    <property type="entry name" value="FliM"/>
    <property type="match status" value="1"/>
</dbReference>
<dbReference type="STRING" id="1134435.AC731_001195"/>
<dbReference type="GO" id="GO:0009425">
    <property type="term" value="C:bacterial-type flagellum basal body"/>
    <property type="evidence" value="ECO:0007669"/>
    <property type="project" value="UniProtKB-SubCell"/>
</dbReference>
<keyword evidence="15" id="KW-0969">Cilium</keyword>
<keyword evidence="8" id="KW-0283">Flagellar rotation</keyword>
<evidence type="ECO:0000256" key="5">
    <source>
        <dbReference type="ARBA" id="ARBA00022475"/>
    </source>
</evidence>
<dbReference type="CDD" id="cd17908">
    <property type="entry name" value="FliM"/>
    <property type="match status" value="1"/>
</dbReference>
<reference evidence="16" key="1">
    <citation type="submission" date="2016-03" db="EMBL/GenBank/DDBJ databases">
        <authorList>
            <person name="Ma C."/>
            <person name="Zhou S."/>
            <person name="Yang G."/>
        </authorList>
    </citation>
    <scope>NUCLEOTIDE SEQUENCE [LARGE SCALE GENOMIC DNA]</scope>
    <source>
        <strain evidence="16">SgZ-1</strain>
    </source>
</reference>
<evidence type="ECO:0000256" key="8">
    <source>
        <dbReference type="ARBA" id="ARBA00022779"/>
    </source>
</evidence>
<dbReference type="GO" id="GO:0050918">
    <property type="term" value="P:positive chemotaxis"/>
    <property type="evidence" value="ECO:0007669"/>
    <property type="project" value="TreeGrafter"/>
</dbReference>
<keyword evidence="7" id="KW-0997">Cell inner membrane</keyword>